<gene>
    <name evidence="2" type="ORF">DCG65_12435</name>
</gene>
<feature type="chain" id="PRO_5017809896" evidence="1">
    <location>
        <begin position="23"/>
        <end position="257"/>
    </location>
</feature>
<evidence type="ECO:0000256" key="1">
    <source>
        <dbReference type="SAM" id="SignalP"/>
    </source>
</evidence>
<evidence type="ECO:0000313" key="3">
    <source>
        <dbReference type="Proteomes" id="UP000259173"/>
    </source>
</evidence>
<protein>
    <submittedName>
        <fullName evidence="2">Uncharacterized protein</fullName>
    </submittedName>
</protein>
<evidence type="ECO:0000313" key="2">
    <source>
        <dbReference type="EMBL" id="HAE95361.1"/>
    </source>
</evidence>
<name>A0A3B9L399_9PROT</name>
<reference evidence="2 3" key="1">
    <citation type="journal article" date="2018" name="Nat. Biotechnol.">
        <title>A standardized bacterial taxonomy based on genome phylogeny substantially revises the tree of life.</title>
        <authorList>
            <person name="Parks D.H."/>
            <person name="Chuvochina M."/>
            <person name="Waite D.W."/>
            <person name="Rinke C."/>
            <person name="Skarshewski A."/>
            <person name="Chaumeil P.A."/>
            <person name="Hugenholtz P."/>
        </authorList>
    </citation>
    <scope>NUCLEOTIDE SEQUENCE [LARGE SCALE GENOMIC DNA]</scope>
    <source>
        <strain evidence="2">UBA8557</strain>
    </source>
</reference>
<accession>A0A3B9L399</accession>
<dbReference type="EMBL" id="DMBR01000378">
    <property type="protein sequence ID" value="HAE95361.1"/>
    <property type="molecule type" value="Genomic_DNA"/>
</dbReference>
<keyword evidence="1" id="KW-0732">Signal</keyword>
<proteinExistence type="predicted"/>
<comment type="caution">
    <text evidence="2">The sequence shown here is derived from an EMBL/GenBank/DDBJ whole genome shotgun (WGS) entry which is preliminary data.</text>
</comment>
<dbReference type="Proteomes" id="UP000259173">
    <property type="component" value="Unassembled WGS sequence"/>
</dbReference>
<dbReference type="AlphaFoldDB" id="A0A3B9L399"/>
<feature type="signal peptide" evidence="1">
    <location>
        <begin position="1"/>
        <end position="22"/>
    </location>
</feature>
<organism evidence="2 3">
    <name type="scientific">Hyphomonas atlantica</name>
    <dbReference type="NCBI Taxonomy" id="1280948"/>
    <lineage>
        <taxon>Bacteria</taxon>
        <taxon>Pseudomonadati</taxon>
        <taxon>Pseudomonadota</taxon>
        <taxon>Alphaproteobacteria</taxon>
        <taxon>Hyphomonadales</taxon>
        <taxon>Hyphomonadaceae</taxon>
        <taxon>Hyphomonas</taxon>
    </lineage>
</organism>
<sequence>MSSNILTAAILSLVLGAGVACAEESSTIAPESESNLQECEMRISPPSTITYRGPFSRGYDAASSYNHAERATVRILHEGGACQYMLRIEPDTGPGEGHIHSASGHLIYNIEPSGGQGQNADNLVELSGSFSSNQSQKEVPFQISMPIGQRALAGMYSGRVALSLYRTDNGAEELVDQQSVYFASEVAPKVSASFGELASGNNNSIDLDLGTMTRNQKASVDFAVSANTNYKVNFESVNSGALRHELSGLTLDYDIRI</sequence>
<feature type="non-terminal residue" evidence="2">
    <location>
        <position position="257"/>
    </location>
</feature>